<evidence type="ECO:0000313" key="3">
    <source>
        <dbReference type="EMBL" id="OGX82052.1"/>
    </source>
</evidence>
<dbReference type="OrthoDB" id="371072at2"/>
<dbReference type="InterPro" id="IPR018146">
    <property type="entry name" value="Glyoxalase_1_CS"/>
</dbReference>
<dbReference type="PANTHER" id="PTHR43048">
    <property type="entry name" value="METHYLMALONYL-COA EPIMERASE"/>
    <property type="match status" value="1"/>
</dbReference>
<dbReference type="GO" id="GO:0004493">
    <property type="term" value="F:methylmalonyl-CoA epimerase activity"/>
    <property type="evidence" value="ECO:0007669"/>
    <property type="project" value="TreeGrafter"/>
</dbReference>
<dbReference type="InterPro" id="IPR004360">
    <property type="entry name" value="Glyas_Fos-R_dOase_dom"/>
</dbReference>
<dbReference type="SUPFAM" id="SSF54593">
    <property type="entry name" value="Glyoxalase/Bleomycin resistance protein/Dihydroxybiphenyl dioxygenase"/>
    <property type="match status" value="1"/>
</dbReference>
<dbReference type="AlphaFoldDB" id="A0A1G1STV4"/>
<evidence type="ECO:0000313" key="4">
    <source>
        <dbReference type="Proteomes" id="UP000177506"/>
    </source>
</evidence>
<dbReference type="RefSeq" id="WP_070746955.1">
    <property type="nucleotide sequence ID" value="NZ_MDZA01000438.1"/>
</dbReference>
<comment type="caution">
    <text evidence="3">The sequence shown here is derived from an EMBL/GenBank/DDBJ whole genome shotgun (WGS) entry which is preliminary data.</text>
</comment>
<dbReference type="GO" id="GO:0004462">
    <property type="term" value="F:lactoylglutathione lyase activity"/>
    <property type="evidence" value="ECO:0007669"/>
    <property type="project" value="InterPro"/>
</dbReference>
<keyword evidence="1" id="KW-0479">Metal-binding</keyword>
<dbReference type="Pfam" id="PF00903">
    <property type="entry name" value="Glyoxalase"/>
    <property type="match status" value="1"/>
</dbReference>
<feature type="domain" description="VOC" evidence="2">
    <location>
        <begin position="7"/>
        <end position="135"/>
    </location>
</feature>
<dbReference type="GO" id="GO:0046872">
    <property type="term" value="F:metal ion binding"/>
    <property type="evidence" value="ECO:0007669"/>
    <property type="project" value="UniProtKB-KW"/>
</dbReference>
<protein>
    <recommendedName>
        <fullName evidence="2">VOC domain-containing protein</fullName>
    </recommendedName>
</protein>
<accession>A0A1G1STV4</accession>
<dbReference type="PANTHER" id="PTHR43048:SF3">
    <property type="entry name" value="METHYLMALONYL-COA EPIMERASE, MITOCHONDRIAL"/>
    <property type="match status" value="1"/>
</dbReference>
<gene>
    <name evidence="3" type="ORF">BEN49_14565</name>
</gene>
<dbReference type="InterPro" id="IPR029068">
    <property type="entry name" value="Glyas_Bleomycin-R_OHBP_Dase"/>
</dbReference>
<dbReference type="InterPro" id="IPR051785">
    <property type="entry name" value="MMCE/EMCE_epimerase"/>
</dbReference>
<evidence type="ECO:0000259" key="2">
    <source>
        <dbReference type="PROSITE" id="PS51819"/>
    </source>
</evidence>
<sequence>MELKINRLQHIGLPITDIEASQAFYEKLGFHRAMNATFDHEGAPGQVSMMQRGDITLELYQMPEPELSRVKQRRDGRIDHVAFDVDDIDATYALLKSEGFAIIEDQPVFLNFWARGCKFFNLLGPDGERLEFCQIL</sequence>
<dbReference type="GO" id="GO:0046491">
    <property type="term" value="P:L-methylmalonyl-CoA metabolic process"/>
    <property type="evidence" value="ECO:0007669"/>
    <property type="project" value="TreeGrafter"/>
</dbReference>
<dbReference type="PROSITE" id="PS00934">
    <property type="entry name" value="GLYOXALASE_I_1"/>
    <property type="match status" value="1"/>
</dbReference>
<organism evidence="3 4">
    <name type="scientific">Hymenobacter coccineus</name>
    <dbReference type="NCBI Taxonomy" id="1908235"/>
    <lineage>
        <taxon>Bacteria</taxon>
        <taxon>Pseudomonadati</taxon>
        <taxon>Bacteroidota</taxon>
        <taxon>Cytophagia</taxon>
        <taxon>Cytophagales</taxon>
        <taxon>Hymenobacteraceae</taxon>
        <taxon>Hymenobacter</taxon>
    </lineage>
</organism>
<name>A0A1G1STV4_9BACT</name>
<dbReference type="PROSITE" id="PS51819">
    <property type="entry name" value="VOC"/>
    <property type="match status" value="1"/>
</dbReference>
<dbReference type="CDD" id="cd06587">
    <property type="entry name" value="VOC"/>
    <property type="match status" value="1"/>
</dbReference>
<evidence type="ECO:0000256" key="1">
    <source>
        <dbReference type="ARBA" id="ARBA00022723"/>
    </source>
</evidence>
<dbReference type="InterPro" id="IPR037523">
    <property type="entry name" value="VOC_core"/>
</dbReference>
<dbReference type="Gene3D" id="3.10.180.10">
    <property type="entry name" value="2,3-Dihydroxybiphenyl 1,2-Dioxygenase, domain 1"/>
    <property type="match status" value="1"/>
</dbReference>
<proteinExistence type="predicted"/>
<dbReference type="EMBL" id="MDZA01000438">
    <property type="protein sequence ID" value="OGX82052.1"/>
    <property type="molecule type" value="Genomic_DNA"/>
</dbReference>
<reference evidence="3 4" key="1">
    <citation type="submission" date="2016-08" db="EMBL/GenBank/DDBJ databases">
        <title>Hymenobacter coccineus sp. nov., Hymenobacter lapidarius sp. nov. and Hymenobacter glacialis sp. nov., isolated from Antarctic soil.</title>
        <authorList>
            <person name="Sedlacek I."/>
            <person name="Kralova S."/>
            <person name="Kyrova K."/>
            <person name="Maslanova I."/>
            <person name="Stankova E."/>
            <person name="Vrbovska V."/>
            <person name="Nemec M."/>
            <person name="Bartak M."/>
            <person name="Svec P."/>
            <person name="Busse H.-J."/>
            <person name="Pantucek R."/>
        </authorList>
    </citation>
    <scope>NUCLEOTIDE SEQUENCE [LARGE SCALE GENOMIC DNA]</scope>
    <source>
        <strain evidence="3 4">CCM 8649</strain>
    </source>
</reference>
<keyword evidence="4" id="KW-1185">Reference proteome</keyword>
<dbReference type="Proteomes" id="UP000177506">
    <property type="component" value="Unassembled WGS sequence"/>
</dbReference>